<name>A0A212R3E7_9PROT</name>
<proteinExistence type="inferred from homology"/>
<dbReference type="Proteomes" id="UP000197065">
    <property type="component" value="Unassembled WGS sequence"/>
</dbReference>
<keyword evidence="6" id="KW-1185">Reference proteome</keyword>
<keyword evidence="2 3" id="KW-0378">Hydrolase</keyword>
<dbReference type="InterPro" id="IPR000086">
    <property type="entry name" value="NUDIX_hydrolase_dom"/>
</dbReference>
<dbReference type="AlphaFoldDB" id="A0A212R3E7"/>
<evidence type="ECO:0000256" key="2">
    <source>
        <dbReference type="ARBA" id="ARBA00022801"/>
    </source>
</evidence>
<accession>A0A212R3E7</accession>
<dbReference type="InterPro" id="IPR020084">
    <property type="entry name" value="NUDIX_hydrolase_CS"/>
</dbReference>
<evidence type="ECO:0000313" key="5">
    <source>
        <dbReference type="EMBL" id="SNB66532.1"/>
    </source>
</evidence>
<dbReference type="Pfam" id="PF00293">
    <property type="entry name" value="NUDIX"/>
    <property type="match status" value="1"/>
</dbReference>
<comment type="cofactor">
    <cofactor evidence="1">
        <name>Mg(2+)</name>
        <dbReference type="ChEBI" id="CHEBI:18420"/>
    </cofactor>
</comment>
<dbReference type="InterPro" id="IPR020476">
    <property type="entry name" value="Nudix_hydrolase"/>
</dbReference>
<dbReference type="PROSITE" id="PS00893">
    <property type="entry name" value="NUDIX_BOX"/>
    <property type="match status" value="1"/>
</dbReference>
<dbReference type="PROSITE" id="PS51462">
    <property type="entry name" value="NUDIX"/>
    <property type="match status" value="1"/>
</dbReference>
<gene>
    <name evidence="5" type="ORF">SAMN07250955_105128</name>
</gene>
<dbReference type="PANTHER" id="PTHR43046:SF14">
    <property type="entry name" value="MUTT_NUDIX FAMILY PROTEIN"/>
    <property type="match status" value="1"/>
</dbReference>
<organism evidence="5 6">
    <name type="scientific">Arboricoccus pini</name>
    <dbReference type="NCBI Taxonomy" id="1963835"/>
    <lineage>
        <taxon>Bacteria</taxon>
        <taxon>Pseudomonadati</taxon>
        <taxon>Pseudomonadota</taxon>
        <taxon>Alphaproteobacteria</taxon>
        <taxon>Geminicoccales</taxon>
        <taxon>Geminicoccaceae</taxon>
        <taxon>Arboricoccus</taxon>
    </lineage>
</organism>
<evidence type="ECO:0000259" key="4">
    <source>
        <dbReference type="PROSITE" id="PS51462"/>
    </source>
</evidence>
<dbReference type="Gene3D" id="3.90.79.10">
    <property type="entry name" value="Nucleoside Triphosphate Pyrophosphohydrolase"/>
    <property type="match status" value="1"/>
</dbReference>
<sequence>MAAVSDASMRLVYKAAIALLKIWWFVRRPAGQGACVLLWHRESLLVVRLSYRRGLSLPGGGMKRGETPKQAAMRELEEEIGLSLDPACLTPLPSALLIEDHRRITTHFFVHHLDDPPLLRVDNREIVWARFMTLAELGQWPMMPVLHHCVTDLAPTHLPVAESSSHQL</sequence>
<dbReference type="PRINTS" id="PR00502">
    <property type="entry name" value="NUDIXFAMILY"/>
</dbReference>
<evidence type="ECO:0000313" key="6">
    <source>
        <dbReference type="Proteomes" id="UP000197065"/>
    </source>
</evidence>
<dbReference type="GO" id="GO:0016787">
    <property type="term" value="F:hydrolase activity"/>
    <property type="evidence" value="ECO:0007669"/>
    <property type="project" value="UniProtKB-KW"/>
</dbReference>
<comment type="similarity">
    <text evidence="3">Belongs to the Nudix hydrolase family.</text>
</comment>
<dbReference type="EMBL" id="FYEH01000005">
    <property type="protein sequence ID" value="SNB66532.1"/>
    <property type="molecule type" value="Genomic_DNA"/>
</dbReference>
<protein>
    <submittedName>
        <fullName evidence="5">ADP-ribose pyrophosphatase YjhB, NUDIX family</fullName>
    </submittedName>
</protein>
<feature type="domain" description="Nudix hydrolase" evidence="4">
    <location>
        <begin position="29"/>
        <end position="155"/>
    </location>
</feature>
<dbReference type="PANTHER" id="PTHR43046">
    <property type="entry name" value="GDP-MANNOSE MANNOSYL HYDROLASE"/>
    <property type="match status" value="1"/>
</dbReference>
<evidence type="ECO:0000256" key="1">
    <source>
        <dbReference type="ARBA" id="ARBA00001946"/>
    </source>
</evidence>
<dbReference type="SUPFAM" id="SSF55811">
    <property type="entry name" value="Nudix"/>
    <property type="match status" value="1"/>
</dbReference>
<dbReference type="CDD" id="cd02883">
    <property type="entry name" value="NUDIX_Hydrolase"/>
    <property type="match status" value="1"/>
</dbReference>
<dbReference type="InterPro" id="IPR015797">
    <property type="entry name" value="NUDIX_hydrolase-like_dom_sf"/>
</dbReference>
<evidence type="ECO:0000256" key="3">
    <source>
        <dbReference type="RuleBase" id="RU003476"/>
    </source>
</evidence>
<reference evidence="5 6" key="1">
    <citation type="submission" date="2017-06" db="EMBL/GenBank/DDBJ databases">
        <authorList>
            <person name="Kim H.J."/>
            <person name="Triplett B.A."/>
        </authorList>
    </citation>
    <scope>NUCLEOTIDE SEQUENCE [LARGE SCALE GENOMIC DNA]</scope>
    <source>
        <strain evidence="5 6">B29T1</strain>
    </source>
</reference>
<dbReference type="RefSeq" id="WP_165769505.1">
    <property type="nucleotide sequence ID" value="NZ_FYEH01000005.1"/>
</dbReference>